<keyword evidence="5" id="KW-0539">Nucleus</keyword>
<feature type="compositionally biased region" description="Acidic residues" evidence="7">
    <location>
        <begin position="430"/>
        <end position="440"/>
    </location>
</feature>
<comment type="subcellular location">
    <subcellularLocation>
        <location evidence="1">Nucleus</location>
        <location evidence="1">Nucleolus</location>
    </subcellularLocation>
</comment>
<organism evidence="9 10">
    <name type="scientific">Purpureocillium lilacinum</name>
    <name type="common">Paecilomyces lilacinus</name>
    <dbReference type="NCBI Taxonomy" id="33203"/>
    <lineage>
        <taxon>Eukaryota</taxon>
        <taxon>Fungi</taxon>
        <taxon>Dikarya</taxon>
        <taxon>Ascomycota</taxon>
        <taxon>Pezizomycotina</taxon>
        <taxon>Sordariomycetes</taxon>
        <taxon>Hypocreomycetidae</taxon>
        <taxon>Hypocreales</taxon>
        <taxon>Ophiocordycipitaceae</taxon>
        <taxon>Purpureocillium</taxon>
    </lineage>
</organism>
<name>A0A2U3EIW3_PURLI</name>
<dbReference type="GO" id="GO:0030490">
    <property type="term" value="P:maturation of SSU-rRNA"/>
    <property type="evidence" value="ECO:0007669"/>
    <property type="project" value="TreeGrafter"/>
</dbReference>
<feature type="compositionally biased region" description="Basic and acidic residues" evidence="7">
    <location>
        <begin position="1092"/>
        <end position="1101"/>
    </location>
</feature>
<dbReference type="Pfam" id="PF04147">
    <property type="entry name" value="Nop14"/>
    <property type="match status" value="1"/>
</dbReference>
<feature type="compositionally biased region" description="Basic and acidic residues" evidence="7">
    <location>
        <begin position="31"/>
        <end position="43"/>
    </location>
</feature>
<feature type="region of interest" description="Disordered" evidence="7">
    <location>
        <begin position="309"/>
        <end position="397"/>
    </location>
</feature>
<dbReference type="InterPro" id="IPR000467">
    <property type="entry name" value="G_patch_dom"/>
</dbReference>
<evidence type="ECO:0000256" key="6">
    <source>
        <dbReference type="ARBA" id="ARBA00024695"/>
    </source>
</evidence>
<keyword evidence="3" id="KW-0690">Ribosome biogenesis</keyword>
<dbReference type="Pfam" id="PF01585">
    <property type="entry name" value="G-patch"/>
    <property type="match status" value="1"/>
</dbReference>
<dbReference type="GO" id="GO:0032040">
    <property type="term" value="C:small-subunit processome"/>
    <property type="evidence" value="ECO:0007669"/>
    <property type="project" value="InterPro"/>
</dbReference>
<feature type="region of interest" description="Disordered" evidence="7">
    <location>
        <begin position="1"/>
        <end position="43"/>
    </location>
</feature>
<evidence type="ECO:0000313" key="9">
    <source>
        <dbReference type="EMBL" id="PWI74423.1"/>
    </source>
</evidence>
<evidence type="ECO:0000256" key="3">
    <source>
        <dbReference type="ARBA" id="ARBA00022517"/>
    </source>
</evidence>
<evidence type="ECO:0000313" key="10">
    <source>
        <dbReference type="Proteomes" id="UP000245956"/>
    </source>
</evidence>
<feature type="region of interest" description="Disordered" evidence="7">
    <location>
        <begin position="410"/>
        <end position="440"/>
    </location>
</feature>
<feature type="compositionally biased region" description="Acidic residues" evidence="7">
    <location>
        <begin position="365"/>
        <end position="376"/>
    </location>
</feature>
<proteinExistence type="inferred from homology"/>
<dbReference type="Proteomes" id="UP000245956">
    <property type="component" value="Unassembled WGS sequence"/>
</dbReference>
<evidence type="ECO:0000256" key="1">
    <source>
        <dbReference type="ARBA" id="ARBA00004604"/>
    </source>
</evidence>
<comment type="function">
    <text evidence="6">Involved in nucleolar processing of pre-18S ribosomal RNA. Has a role in the nuclear export of 40S pre-ribosomal subunit to the cytoplasm.</text>
</comment>
<evidence type="ECO:0000256" key="4">
    <source>
        <dbReference type="ARBA" id="ARBA00022552"/>
    </source>
</evidence>
<feature type="region of interest" description="Disordered" evidence="7">
    <location>
        <begin position="70"/>
        <end position="101"/>
    </location>
</feature>
<comment type="caution">
    <text evidence="9">The sequence shown here is derived from an EMBL/GenBank/DDBJ whole genome shotgun (WGS) entry which is preliminary data.</text>
</comment>
<feature type="region of interest" description="Disordered" evidence="7">
    <location>
        <begin position="956"/>
        <end position="981"/>
    </location>
</feature>
<dbReference type="SMART" id="SM00443">
    <property type="entry name" value="G_patch"/>
    <property type="match status" value="1"/>
</dbReference>
<evidence type="ECO:0000256" key="5">
    <source>
        <dbReference type="ARBA" id="ARBA00023242"/>
    </source>
</evidence>
<evidence type="ECO:0000256" key="2">
    <source>
        <dbReference type="ARBA" id="ARBA00007466"/>
    </source>
</evidence>
<feature type="compositionally biased region" description="Acidic residues" evidence="7">
    <location>
        <begin position="174"/>
        <end position="192"/>
    </location>
</feature>
<feature type="compositionally biased region" description="Basic and acidic residues" evidence="7">
    <location>
        <begin position="310"/>
        <end position="350"/>
    </location>
</feature>
<comment type="similarity">
    <text evidence="2">Belongs to the NOP14 family.</text>
</comment>
<gene>
    <name evidence="9" type="ORF">PCL_07737</name>
</gene>
<dbReference type="PANTHER" id="PTHR23183:SF0">
    <property type="entry name" value="NUCLEOLAR PROTEIN 14"/>
    <property type="match status" value="1"/>
</dbReference>
<dbReference type="SMART" id="SM01173">
    <property type="entry name" value="DUF4187"/>
    <property type="match status" value="1"/>
</dbReference>
<keyword evidence="4" id="KW-0698">rRNA processing</keyword>
<dbReference type="PANTHER" id="PTHR23183">
    <property type="entry name" value="NOP14"/>
    <property type="match status" value="1"/>
</dbReference>
<dbReference type="InterPro" id="IPR007276">
    <property type="entry name" value="Nop14"/>
</dbReference>
<feature type="region of interest" description="Disordered" evidence="7">
    <location>
        <begin position="139"/>
        <end position="229"/>
    </location>
</feature>
<feature type="domain" description="G-patch" evidence="8">
    <location>
        <begin position="1044"/>
        <end position="1094"/>
    </location>
</feature>
<dbReference type="EMBL" id="LCWV01000003">
    <property type="protein sequence ID" value="PWI74423.1"/>
    <property type="molecule type" value="Genomic_DNA"/>
</dbReference>
<feature type="region of interest" description="Disordered" evidence="7">
    <location>
        <begin position="1058"/>
        <end position="1113"/>
    </location>
</feature>
<dbReference type="InterPro" id="IPR025239">
    <property type="entry name" value="DUF4187"/>
</dbReference>
<dbReference type="GO" id="GO:0030692">
    <property type="term" value="C:Noc4p-Nop14p complex"/>
    <property type="evidence" value="ECO:0007669"/>
    <property type="project" value="TreeGrafter"/>
</dbReference>
<reference evidence="9 10" key="1">
    <citation type="journal article" date="2016" name="Front. Microbiol.">
        <title>Genome and transcriptome sequences reveal the specific parasitism of the nematophagous Purpureocillium lilacinum 36-1.</title>
        <authorList>
            <person name="Xie J."/>
            <person name="Li S."/>
            <person name="Mo C."/>
            <person name="Xiao X."/>
            <person name="Peng D."/>
            <person name="Wang G."/>
            <person name="Xiao Y."/>
        </authorList>
    </citation>
    <scope>NUCLEOTIDE SEQUENCE [LARGE SCALE GENOMIC DNA]</scope>
    <source>
        <strain evidence="9 10">36-1</strain>
    </source>
</reference>
<evidence type="ECO:0000256" key="7">
    <source>
        <dbReference type="SAM" id="MobiDB-lite"/>
    </source>
</evidence>
<protein>
    <recommendedName>
        <fullName evidence="8">G-patch domain-containing protein</fullName>
    </recommendedName>
</protein>
<sequence>MAGSQLKRLKASLREQGITGPQQSKKQKRKLAQDGRARNEKRLQRGVVLEGIRDQFNPFDLKHAKGPKFEVTSNKTLTGDAAKGIRGRPGQARAAGEERRRETLLVDMQRRNKVGGILDRRFGENDPTMAPEDKMLERFAREKQRSHKRSSMFDLEDDEPLDGGLTHGGKALTFDDEEPVDDFQEDDLEGYDSDGSVRERQRLKRIRAMGSEADEDEDEQPERKKTKKEVMEEIIAKSKMHKYERQAAKEDDEELRAELDKDLRDIQMLLTSSSKHPEARGAANALASTIAGEDRDAFEKNYDLQVKQLAQDKRAQPTERTKTEEERLEAESQRLRELEEKRQKRMRGEEVSDSEDSGDDKKVADEDDNASEDDDFGLGSGIRTRPTATELGFDDEDDFIIDDDLVASGSELELLDSDDESDSEAGSGDEGPDEDDEEDDFTAGLLNEEEARNPVFKAESAAKTSALQKPDEHGLPYTFPCPQTCEEFMAITKPFPSQTIPTIVQRIRALYHPKLDSRNKERLANFSLALVDFISSEWSGDSSPSFSVLESVVRHIHSLSKMFPLEIAQKFRERITVIGSERPLALEPSDLILLTAVGTIFPTSDHFHQVVTPAMLTIGRALGQQVPQNLADYAVATYLSIIALQYQHLSKRYVPELVNSCLNTICALAPTASSKQPGNFPQHEPPAGARIQNATAVSPRKLSFADCLAFEVKGKAAASLKVAILDTTLQILDASADLWTGKDAFPETFNQVASVLKLLHGQPTRAHLPAALFDRAEKLGAKVARMLRLAQISRRPLELHRHRPLAIKTYIPKFEETFDPDKHYDPDRERADLAKLKAEHKRERKGAMRELRKDANFMAREKLRIKKAKDEAYEKKYKRLVAEIQSEEGRESNAYERESTCPAQLARREMLSLSPPSTHQQHTTDINIVSHSSHFPSCVLDTFALDEPSLKLLRTQRGPGAMASRREKNANGPSPGADDEEDDYMTMVIQDPIQKETSLQRAARLKREARERGFMKSKAQLAKEAEQAREKALSTSLFDAPRTQQSKGLAMMARMGFTGGGLGKQSGQGKPSGITEPISVTVKDNRGGIGLDAEKRRRAEESGEGQPAAKAAKLVDDIDPAAYRERMSRERLAEKLERQITAAQRVAATLDGIDIASEESEDERRPELRISKRRLKTLPKEYRSYIRRLQSEDREKRARIQRERAMLTSRFDRDLNGDEDDDDLTALGRKLEEYVEEEDLDDTDEELEEFINLDTDEQLRSVVVYLRKNHNYCFWCKMAYPDEDMEGCPGTTEEDHD</sequence>
<dbReference type="GO" id="GO:0003676">
    <property type="term" value="F:nucleic acid binding"/>
    <property type="evidence" value="ECO:0007669"/>
    <property type="project" value="InterPro"/>
</dbReference>
<dbReference type="Pfam" id="PF13821">
    <property type="entry name" value="DUF4187"/>
    <property type="match status" value="1"/>
</dbReference>
<accession>A0A2U3EIW3</accession>
<dbReference type="PROSITE" id="PS50174">
    <property type="entry name" value="G_PATCH"/>
    <property type="match status" value="1"/>
</dbReference>
<feature type="compositionally biased region" description="Acidic residues" evidence="7">
    <location>
        <begin position="413"/>
        <end position="423"/>
    </location>
</feature>
<evidence type="ECO:0000259" key="8">
    <source>
        <dbReference type="PROSITE" id="PS50174"/>
    </source>
</evidence>